<sequence>MSGAPNEASEVGDALETLVHQFSDPWSFLRELIQNAIDAGSPEIDLRIDHEPPDDPNGDDPGLMIVEVVDAGAGMDRQIIDTRLTRLFSSAKDGDYTKIGRFGIGFVSVFAIEPDLVCVDTGRTGEYWRVLFRKDRSFQRIALEHPTEGTTIRIYKHATPAEVERARARAREILEYWCKHARVEVRCDDELISRPFELDARCVVRHEEEGTLLLLGYVDQREALRGYYHGGLTLHEERDDRLPHVAFKIDSRYIEHTLTRDDVIRDDNFVKAMNIVGRLARTRLVEELVATLERLTAAATDEPGEARELELLRARLLNVIDDHGEPPELVFERPIVPALRAEGGPELLSLARVRKRIERCWTASLASPVTAALLARGDTVLLCPDDSVLTELLARVCGRAPKPVTSLCTAIPATTVERERWQPLRDATLALLERQDARVADIALAHLAYPRSPVADHVAITQRVLGELTAIEDIGQLSSGWFGAKRLVVLNADHPTVSHLLEVARVEPEIAAYLLLKLFYLRGGADVGFGPERDNKLASHAVEARWQRSMT</sequence>
<gene>
    <name evidence="1" type="ORF">ENSA5_46980</name>
</gene>
<dbReference type="Gene3D" id="3.30.565.10">
    <property type="entry name" value="Histidine kinase-like ATPase, C-terminal domain"/>
    <property type="match status" value="1"/>
</dbReference>
<organism evidence="1 2">
    <name type="scientific">Enhygromyxa salina</name>
    <dbReference type="NCBI Taxonomy" id="215803"/>
    <lineage>
        <taxon>Bacteria</taxon>
        <taxon>Pseudomonadati</taxon>
        <taxon>Myxococcota</taxon>
        <taxon>Polyangia</taxon>
        <taxon>Nannocystales</taxon>
        <taxon>Nannocystaceae</taxon>
        <taxon>Enhygromyxa</taxon>
    </lineage>
</organism>
<dbReference type="AlphaFoldDB" id="A0A2S9XIT0"/>
<dbReference type="RefSeq" id="WP_106393954.1">
    <property type="nucleotide sequence ID" value="NZ_PVNK01000204.1"/>
</dbReference>
<proteinExistence type="predicted"/>
<keyword evidence="2" id="KW-1185">Reference proteome</keyword>
<dbReference type="SUPFAM" id="SSF55874">
    <property type="entry name" value="ATPase domain of HSP90 chaperone/DNA topoisomerase II/histidine kinase"/>
    <property type="match status" value="1"/>
</dbReference>
<dbReference type="OrthoDB" id="5490666at2"/>
<reference evidence="1 2" key="1">
    <citation type="submission" date="2018-03" db="EMBL/GenBank/DDBJ databases">
        <title>Draft Genome Sequences of the Obligatory Marine Myxobacteria Enhygromyxa salina SWB005.</title>
        <authorList>
            <person name="Poehlein A."/>
            <person name="Moghaddam J.A."/>
            <person name="Harms H."/>
            <person name="Alanjari M."/>
            <person name="Koenig G.M."/>
            <person name="Daniel R."/>
            <person name="Schaeberle T.F."/>
        </authorList>
    </citation>
    <scope>NUCLEOTIDE SEQUENCE [LARGE SCALE GENOMIC DNA]</scope>
    <source>
        <strain evidence="1 2">SWB005</strain>
    </source>
</reference>
<protein>
    <submittedName>
        <fullName evidence="1">Heat shock protein 90</fullName>
    </submittedName>
</protein>
<dbReference type="Proteomes" id="UP000237968">
    <property type="component" value="Unassembled WGS sequence"/>
</dbReference>
<dbReference type="InterPro" id="IPR036890">
    <property type="entry name" value="HATPase_C_sf"/>
</dbReference>
<evidence type="ECO:0000313" key="1">
    <source>
        <dbReference type="EMBL" id="PRP92786.1"/>
    </source>
</evidence>
<dbReference type="EMBL" id="PVNK01000204">
    <property type="protein sequence ID" value="PRP92786.1"/>
    <property type="molecule type" value="Genomic_DNA"/>
</dbReference>
<evidence type="ECO:0000313" key="2">
    <source>
        <dbReference type="Proteomes" id="UP000237968"/>
    </source>
</evidence>
<keyword evidence="1" id="KW-0346">Stress response</keyword>
<dbReference type="Pfam" id="PF13589">
    <property type="entry name" value="HATPase_c_3"/>
    <property type="match status" value="1"/>
</dbReference>
<accession>A0A2S9XIT0</accession>
<comment type="caution">
    <text evidence="1">The sequence shown here is derived from an EMBL/GenBank/DDBJ whole genome shotgun (WGS) entry which is preliminary data.</text>
</comment>
<name>A0A2S9XIT0_9BACT</name>